<evidence type="ECO:0000313" key="2">
    <source>
        <dbReference type="Proteomes" id="UP001174867"/>
    </source>
</evidence>
<dbReference type="Proteomes" id="UP001174867">
    <property type="component" value="Unassembled WGS sequence"/>
</dbReference>
<proteinExistence type="predicted"/>
<dbReference type="PANTHER" id="PTHR43273:SF3">
    <property type="entry name" value="ANAEROBIC SULFATASE-MATURATING ENZYME HOMOLOG ASLB-RELATED"/>
    <property type="match status" value="1"/>
</dbReference>
<comment type="caution">
    <text evidence="1">The sequence shown here is derived from an EMBL/GenBank/DDBJ whole genome shotgun (WGS) entry which is preliminary data.</text>
</comment>
<protein>
    <submittedName>
        <fullName evidence="1">Radical SAM protein</fullName>
    </submittedName>
</protein>
<reference evidence="1 2" key="1">
    <citation type="submission" date="2023-07" db="EMBL/GenBank/DDBJ databases">
        <title>Citrobacter selenititolerans sp. nov., isolated from seleniferous soil.</title>
        <authorList>
            <person name="Zhang S."/>
            <person name="Li K."/>
            <person name="Peng J."/>
            <person name="Wang H."/>
            <person name="Sun J."/>
            <person name="Guo Y."/>
        </authorList>
    </citation>
    <scope>NUCLEOTIDE SEQUENCE [LARGE SCALE GENOMIC DNA]</scope>
    <source>
        <strain evidence="1 2">S2-9</strain>
    </source>
</reference>
<organism evidence="1 2">
    <name type="scientific">Citrobacter enshiensis</name>
    <dbReference type="NCBI Taxonomy" id="2971264"/>
    <lineage>
        <taxon>Bacteria</taxon>
        <taxon>Pseudomonadati</taxon>
        <taxon>Pseudomonadota</taxon>
        <taxon>Gammaproteobacteria</taxon>
        <taxon>Enterobacterales</taxon>
        <taxon>Enterobacteriaceae</taxon>
        <taxon>Citrobacter</taxon>
    </lineage>
</organism>
<dbReference type="InterPro" id="IPR013785">
    <property type="entry name" value="Aldolase_TIM"/>
</dbReference>
<dbReference type="RefSeq" id="WP_301700133.1">
    <property type="nucleotide sequence ID" value="NZ_JAUJYW010000006.1"/>
</dbReference>
<dbReference type="Gene3D" id="3.20.20.70">
    <property type="entry name" value="Aldolase class I"/>
    <property type="match status" value="2"/>
</dbReference>
<dbReference type="InterPro" id="IPR023867">
    <property type="entry name" value="Sulphatase_maturase_rSAM"/>
</dbReference>
<sequence>MTECEDMDVSEGIIKVVVDHQECQHPNDLYRNVQQAGVRSVQFIPLVERDEKGYLTAESVTSEDWGRFLNTVFDIWVREDVNRISIQLFDKILTQWCGRSDAVNLQDISHIGADCRNCYVLHFCAGECLKYRDSSEKSALCAGYKTFFNDSSPYMRVMRDLIKQHRSPMELMAMLRQT</sequence>
<gene>
    <name evidence="1" type="ORF">Q0A17_15275</name>
</gene>
<evidence type="ECO:0000313" key="1">
    <source>
        <dbReference type="EMBL" id="MDN8600756.1"/>
    </source>
</evidence>
<dbReference type="PANTHER" id="PTHR43273">
    <property type="entry name" value="ANAEROBIC SULFATASE-MATURATING ENZYME HOMOLOG ASLB-RELATED"/>
    <property type="match status" value="1"/>
</dbReference>
<dbReference type="EMBL" id="JAUJYW010000006">
    <property type="protein sequence ID" value="MDN8600756.1"/>
    <property type="molecule type" value="Genomic_DNA"/>
</dbReference>
<name>A0ABT8PYI9_9ENTR</name>
<accession>A0ABT8PYI9</accession>
<keyword evidence="2" id="KW-1185">Reference proteome</keyword>